<name>A0A4R1AYV0_9BACI</name>
<dbReference type="InterPro" id="IPR006664">
    <property type="entry name" value="OMP_bac"/>
</dbReference>
<gene>
    <name evidence="8" type="ORF">E0Y62_18875</name>
</gene>
<dbReference type="CDD" id="cd07185">
    <property type="entry name" value="OmpA_C-like"/>
    <property type="match status" value="1"/>
</dbReference>
<evidence type="ECO:0000313" key="8">
    <source>
        <dbReference type="EMBL" id="TCJ02502.1"/>
    </source>
</evidence>
<dbReference type="PROSITE" id="PS51257">
    <property type="entry name" value="PROKAR_LIPOPROTEIN"/>
    <property type="match status" value="1"/>
</dbReference>
<keyword evidence="9" id="KW-1185">Reference proteome</keyword>
<dbReference type="GO" id="GO:0009279">
    <property type="term" value="C:cell outer membrane"/>
    <property type="evidence" value="ECO:0007669"/>
    <property type="project" value="UniProtKB-SubCell"/>
</dbReference>
<dbReference type="InterPro" id="IPR036737">
    <property type="entry name" value="OmpA-like_sf"/>
</dbReference>
<reference evidence="8 9" key="1">
    <citation type="submission" date="2019-03" db="EMBL/GenBank/DDBJ databases">
        <authorList>
            <person name="Jensen L."/>
            <person name="Storgaard J."/>
            <person name="Sulaj E."/>
            <person name="Schramm A."/>
            <person name="Marshall I.P.G."/>
        </authorList>
    </citation>
    <scope>NUCLEOTIDE SEQUENCE [LARGE SCALE GENOMIC DNA]</scope>
    <source>
        <strain evidence="8 9">2017H2G3</strain>
    </source>
</reference>
<evidence type="ECO:0000256" key="4">
    <source>
        <dbReference type="PROSITE-ProRule" id="PRU00473"/>
    </source>
</evidence>
<evidence type="ECO:0000256" key="1">
    <source>
        <dbReference type="ARBA" id="ARBA00004442"/>
    </source>
</evidence>
<feature type="chain" id="PRO_5038471248" evidence="6">
    <location>
        <begin position="21"/>
        <end position="471"/>
    </location>
</feature>
<dbReference type="Proteomes" id="UP000293846">
    <property type="component" value="Unassembled WGS sequence"/>
</dbReference>
<feature type="region of interest" description="Disordered" evidence="5">
    <location>
        <begin position="27"/>
        <end position="68"/>
    </location>
</feature>
<evidence type="ECO:0000256" key="5">
    <source>
        <dbReference type="SAM" id="MobiDB-lite"/>
    </source>
</evidence>
<feature type="domain" description="OmpA-like" evidence="7">
    <location>
        <begin position="352"/>
        <end position="471"/>
    </location>
</feature>
<keyword evidence="3" id="KW-0998">Cell outer membrane</keyword>
<keyword evidence="2 4" id="KW-0472">Membrane</keyword>
<proteinExistence type="predicted"/>
<evidence type="ECO:0000256" key="2">
    <source>
        <dbReference type="ARBA" id="ARBA00023136"/>
    </source>
</evidence>
<dbReference type="RefSeq" id="WP_057761769.1">
    <property type="nucleotide sequence ID" value="NZ_CP183326.1"/>
</dbReference>
<dbReference type="InterPro" id="IPR006665">
    <property type="entry name" value="OmpA-like"/>
</dbReference>
<keyword evidence="6" id="KW-0732">Signal</keyword>
<dbReference type="STRING" id="1742358.GCA_001439605_04072"/>
<evidence type="ECO:0000256" key="6">
    <source>
        <dbReference type="SAM" id="SignalP"/>
    </source>
</evidence>
<dbReference type="PANTHER" id="PTHR30329:SF21">
    <property type="entry name" value="LIPOPROTEIN YIAD-RELATED"/>
    <property type="match status" value="1"/>
</dbReference>
<feature type="region of interest" description="Disordered" evidence="5">
    <location>
        <begin position="438"/>
        <end position="471"/>
    </location>
</feature>
<dbReference type="PANTHER" id="PTHR30329">
    <property type="entry name" value="STATOR ELEMENT OF FLAGELLAR MOTOR COMPLEX"/>
    <property type="match status" value="1"/>
</dbReference>
<dbReference type="Pfam" id="PF00691">
    <property type="entry name" value="OmpA"/>
    <property type="match status" value="1"/>
</dbReference>
<protein>
    <submittedName>
        <fullName evidence="8">OmpA family protein</fullName>
    </submittedName>
</protein>
<organism evidence="8 9">
    <name type="scientific">Cytobacillus praedii</name>
    <dbReference type="NCBI Taxonomy" id="1742358"/>
    <lineage>
        <taxon>Bacteria</taxon>
        <taxon>Bacillati</taxon>
        <taxon>Bacillota</taxon>
        <taxon>Bacilli</taxon>
        <taxon>Bacillales</taxon>
        <taxon>Bacillaceae</taxon>
        <taxon>Cytobacillus</taxon>
    </lineage>
</organism>
<dbReference type="AlphaFoldDB" id="A0A4R1AYV0"/>
<feature type="compositionally biased region" description="Basic and acidic residues" evidence="5">
    <location>
        <begin position="454"/>
        <end position="464"/>
    </location>
</feature>
<accession>A0A4R1AYV0</accession>
<dbReference type="SUPFAM" id="SSF103088">
    <property type="entry name" value="OmpA-like"/>
    <property type="match status" value="1"/>
</dbReference>
<evidence type="ECO:0000256" key="3">
    <source>
        <dbReference type="ARBA" id="ARBA00023237"/>
    </source>
</evidence>
<evidence type="ECO:0000313" key="9">
    <source>
        <dbReference type="Proteomes" id="UP000293846"/>
    </source>
</evidence>
<comment type="caution">
    <text evidence="8">The sequence shown here is derived from an EMBL/GenBank/DDBJ whole genome shotgun (WGS) entry which is preliminary data.</text>
</comment>
<sequence length="471" mass="52656">MGRKTCWLMLILLTFLFLVGCENNKEEQANQEKRSNPALENTSQASEKEIVAENKEDDTNPTTIKLSGNVENKNGKIVVNGESNLIEGTKVEIDWLDRPFSIRNPICLICDKFAVVDKNGNFTYEIPTDLKGYGNILVTIKVAFVGSGQTDEIEAIYGEHGENLKGPFVYKDEITDVEYQKIYAPILVLPSGEETVYPIETPKRETVPNDYGSANVWVETELTNDHYYFYIKGKSNLLEGTALSASYYSSEDASLAQNWVNSSTNIVSDGTFLIQIPYDTITENGYITITSEPSSGHILKTKMKQLYGEHFEKMTGELVIPNKESGKMIQVVLYPKPPIVKAPEKTSVTTDGEETKIQLPDDILFNHDQSDLKPDSQKTLNELIQALEKLKADTVIQINGHTDNTGDDQYNMMLSEKRAKSVETYLRQSGKIDSIKISTSGYGESMPIASNDSEEGKAKNRRVEIVINPKK</sequence>
<evidence type="ECO:0000259" key="7">
    <source>
        <dbReference type="PROSITE" id="PS51123"/>
    </source>
</evidence>
<feature type="compositionally biased region" description="Basic and acidic residues" evidence="5">
    <location>
        <begin position="46"/>
        <end position="58"/>
    </location>
</feature>
<dbReference type="OrthoDB" id="193257at2"/>
<dbReference type="PROSITE" id="PS51123">
    <property type="entry name" value="OMPA_2"/>
    <property type="match status" value="1"/>
</dbReference>
<dbReference type="EMBL" id="SJTH01000031">
    <property type="protein sequence ID" value="TCJ02502.1"/>
    <property type="molecule type" value="Genomic_DNA"/>
</dbReference>
<comment type="subcellular location">
    <subcellularLocation>
        <location evidence="1">Cell outer membrane</location>
    </subcellularLocation>
</comment>
<feature type="signal peptide" evidence="6">
    <location>
        <begin position="1"/>
        <end position="20"/>
    </location>
</feature>
<dbReference type="InterPro" id="IPR050330">
    <property type="entry name" value="Bact_OuterMem_StrucFunc"/>
</dbReference>
<dbReference type="PRINTS" id="PR01021">
    <property type="entry name" value="OMPADOMAIN"/>
</dbReference>
<dbReference type="Gene3D" id="3.30.1330.60">
    <property type="entry name" value="OmpA-like domain"/>
    <property type="match status" value="1"/>
</dbReference>